<dbReference type="InterPro" id="IPR040198">
    <property type="entry name" value="Fido_containing"/>
</dbReference>
<sequence length="222" mass="24986">MSDPNRNRHTVAQAFELVADPEKKARIEARNVLLQYDMAKEMVESGFGEGAIPFVLRSSHILRLHQRALKNVETFAGTYRNTPVEISKSKHTPPESFEVALLIEEMCNYIKSNGDKTPVHLSAYAMWRLNWIHPFSDGNGRTSRIISYMVLCNALGHWVPGTRTIPDMIADNRKPYYEALESADSSLRDTEIVDLTELEELLANLLSRQLVNVLGDATGSSL</sequence>
<dbReference type="Pfam" id="PF02661">
    <property type="entry name" value="Fic"/>
    <property type="match status" value="1"/>
</dbReference>
<evidence type="ECO:0000259" key="1">
    <source>
        <dbReference type="PROSITE" id="PS51459"/>
    </source>
</evidence>
<name>A0ABT4LF45_9PROT</name>
<accession>A0ABT4LF45</accession>
<evidence type="ECO:0000313" key="2">
    <source>
        <dbReference type="EMBL" id="MCZ4279733.1"/>
    </source>
</evidence>
<keyword evidence="3" id="KW-1185">Reference proteome</keyword>
<dbReference type="PANTHER" id="PTHR13504">
    <property type="entry name" value="FIDO DOMAIN-CONTAINING PROTEIN DDB_G0283145"/>
    <property type="match status" value="1"/>
</dbReference>
<dbReference type="EMBL" id="JAPWGY010000001">
    <property type="protein sequence ID" value="MCZ4279733.1"/>
    <property type="molecule type" value="Genomic_DNA"/>
</dbReference>
<reference evidence="2" key="1">
    <citation type="submission" date="2022-12" db="EMBL/GenBank/DDBJ databases">
        <title>Bacterial isolates from different developmental stages of Nematostella vectensis.</title>
        <authorList>
            <person name="Fraune S."/>
        </authorList>
    </citation>
    <scope>NUCLEOTIDE SEQUENCE</scope>
    <source>
        <strain evidence="2">G21630-S1</strain>
    </source>
</reference>
<evidence type="ECO:0000313" key="3">
    <source>
        <dbReference type="Proteomes" id="UP001069802"/>
    </source>
</evidence>
<protein>
    <submittedName>
        <fullName evidence="2">Fic family protein</fullName>
    </submittedName>
</protein>
<dbReference type="RefSeq" id="WP_269421930.1">
    <property type="nucleotide sequence ID" value="NZ_JAPWGY010000001.1"/>
</dbReference>
<dbReference type="SUPFAM" id="SSF140931">
    <property type="entry name" value="Fic-like"/>
    <property type="match status" value="1"/>
</dbReference>
<dbReference type="InterPro" id="IPR036597">
    <property type="entry name" value="Fido-like_dom_sf"/>
</dbReference>
<dbReference type="Gene3D" id="1.10.3290.10">
    <property type="entry name" value="Fido-like domain"/>
    <property type="match status" value="1"/>
</dbReference>
<dbReference type="Proteomes" id="UP001069802">
    <property type="component" value="Unassembled WGS sequence"/>
</dbReference>
<proteinExistence type="predicted"/>
<feature type="domain" description="Fido" evidence="1">
    <location>
        <begin position="56"/>
        <end position="204"/>
    </location>
</feature>
<dbReference type="PANTHER" id="PTHR13504:SF38">
    <property type="entry name" value="FIDO DOMAIN-CONTAINING PROTEIN"/>
    <property type="match status" value="1"/>
</dbReference>
<comment type="caution">
    <text evidence="2">The sequence shown here is derived from an EMBL/GenBank/DDBJ whole genome shotgun (WGS) entry which is preliminary data.</text>
</comment>
<dbReference type="InterPro" id="IPR003812">
    <property type="entry name" value="Fido"/>
</dbReference>
<organism evidence="2 3">
    <name type="scientific">Kiloniella laminariae</name>
    <dbReference type="NCBI Taxonomy" id="454162"/>
    <lineage>
        <taxon>Bacteria</taxon>
        <taxon>Pseudomonadati</taxon>
        <taxon>Pseudomonadota</taxon>
        <taxon>Alphaproteobacteria</taxon>
        <taxon>Rhodospirillales</taxon>
        <taxon>Kiloniellaceae</taxon>
        <taxon>Kiloniella</taxon>
    </lineage>
</organism>
<dbReference type="PROSITE" id="PS51459">
    <property type="entry name" value="FIDO"/>
    <property type="match status" value="1"/>
</dbReference>
<gene>
    <name evidence="2" type="ORF">O4H49_03010</name>
</gene>